<dbReference type="EMBL" id="BKCP01004750">
    <property type="protein sequence ID" value="GER33566.1"/>
    <property type="molecule type" value="Genomic_DNA"/>
</dbReference>
<evidence type="ECO:0000313" key="3">
    <source>
        <dbReference type="Proteomes" id="UP000325081"/>
    </source>
</evidence>
<gene>
    <name evidence="2" type="ORF">STAS_09712</name>
</gene>
<comment type="caution">
    <text evidence="2">The sequence shown here is derived from an EMBL/GenBank/DDBJ whole genome shotgun (WGS) entry which is preliminary data.</text>
</comment>
<accession>A0A5A7PLN5</accession>
<keyword evidence="3" id="KW-1185">Reference proteome</keyword>
<dbReference type="Proteomes" id="UP000325081">
    <property type="component" value="Unassembled WGS sequence"/>
</dbReference>
<feature type="region of interest" description="Disordered" evidence="1">
    <location>
        <begin position="32"/>
        <end position="85"/>
    </location>
</feature>
<name>A0A5A7PLN5_STRAF</name>
<sequence>MEFRQRGHVMRQHLSHFSRHGLWKTWPHDKRLTSADRSNSDRQIEHSCPSGPHGKTESYLTDSEGLMRHSDGSRDSTESSSHEDMWMPIVVRIEQTSSFTAEIDIAMFAMIRQSMPASAGVG</sequence>
<evidence type="ECO:0000313" key="2">
    <source>
        <dbReference type="EMBL" id="GER33566.1"/>
    </source>
</evidence>
<reference evidence="3" key="1">
    <citation type="journal article" date="2019" name="Curr. Biol.">
        <title>Genome Sequence of Striga asiatica Provides Insight into the Evolution of Plant Parasitism.</title>
        <authorList>
            <person name="Yoshida S."/>
            <person name="Kim S."/>
            <person name="Wafula E.K."/>
            <person name="Tanskanen J."/>
            <person name="Kim Y.M."/>
            <person name="Honaas L."/>
            <person name="Yang Z."/>
            <person name="Spallek T."/>
            <person name="Conn C.E."/>
            <person name="Ichihashi Y."/>
            <person name="Cheong K."/>
            <person name="Cui S."/>
            <person name="Der J.P."/>
            <person name="Gundlach H."/>
            <person name="Jiao Y."/>
            <person name="Hori C."/>
            <person name="Ishida J.K."/>
            <person name="Kasahara H."/>
            <person name="Kiba T."/>
            <person name="Kim M.S."/>
            <person name="Koo N."/>
            <person name="Laohavisit A."/>
            <person name="Lee Y.H."/>
            <person name="Lumba S."/>
            <person name="McCourt P."/>
            <person name="Mortimer J.C."/>
            <person name="Mutuku J.M."/>
            <person name="Nomura T."/>
            <person name="Sasaki-Sekimoto Y."/>
            <person name="Seto Y."/>
            <person name="Wang Y."/>
            <person name="Wakatake T."/>
            <person name="Sakakibara H."/>
            <person name="Demura T."/>
            <person name="Yamaguchi S."/>
            <person name="Yoneyama K."/>
            <person name="Manabe R.I."/>
            <person name="Nelson D.C."/>
            <person name="Schulman A.H."/>
            <person name="Timko M.P."/>
            <person name="dePamphilis C.W."/>
            <person name="Choi D."/>
            <person name="Shirasu K."/>
        </authorList>
    </citation>
    <scope>NUCLEOTIDE SEQUENCE [LARGE SCALE GENOMIC DNA]</scope>
    <source>
        <strain evidence="3">cv. UVA1</strain>
    </source>
</reference>
<protein>
    <submittedName>
        <fullName evidence="2">Uncharacterized protein</fullName>
    </submittedName>
</protein>
<feature type="compositionally biased region" description="Basic and acidic residues" evidence="1">
    <location>
        <begin position="32"/>
        <end position="45"/>
    </location>
</feature>
<evidence type="ECO:0000256" key="1">
    <source>
        <dbReference type="SAM" id="MobiDB-lite"/>
    </source>
</evidence>
<proteinExistence type="predicted"/>
<dbReference type="AlphaFoldDB" id="A0A5A7PLN5"/>
<feature type="compositionally biased region" description="Basic and acidic residues" evidence="1">
    <location>
        <begin position="65"/>
        <end position="85"/>
    </location>
</feature>
<organism evidence="2 3">
    <name type="scientific">Striga asiatica</name>
    <name type="common">Asiatic witchweed</name>
    <name type="synonym">Buchnera asiatica</name>
    <dbReference type="NCBI Taxonomy" id="4170"/>
    <lineage>
        <taxon>Eukaryota</taxon>
        <taxon>Viridiplantae</taxon>
        <taxon>Streptophyta</taxon>
        <taxon>Embryophyta</taxon>
        <taxon>Tracheophyta</taxon>
        <taxon>Spermatophyta</taxon>
        <taxon>Magnoliopsida</taxon>
        <taxon>eudicotyledons</taxon>
        <taxon>Gunneridae</taxon>
        <taxon>Pentapetalae</taxon>
        <taxon>asterids</taxon>
        <taxon>lamiids</taxon>
        <taxon>Lamiales</taxon>
        <taxon>Orobanchaceae</taxon>
        <taxon>Buchnereae</taxon>
        <taxon>Striga</taxon>
    </lineage>
</organism>